<evidence type="ECO:0000313" key="3">
    <source>
        <dbReference type="Proteomes" id="UP001303046"/>
    </source>
</evidence>
<evidence type="ECO:0000259" key="1">
    <source>
        <dbReference type="SMART" id="SM00587"/>
    </source>
</evidence>
<dbReference type="SUPFAM" id="SSF56112">
    <property type="entry name" value="Protein kinase-like (PK-like)"/>
    <property type="match status" value="1"/>
</dbReference>
<dbReference type="SMART" id="SM00587">
    <property type="entry name" value="CHK"/>
    <property type="match status" value="1"/>
</dbReference>
<keyword evidence="3" id="KW-1185">Reference proteome</keyword>
<sequence>MALSTPADGILRTRLSWNDLQDSLFEAFGKDAKLGPKKEVEDIGLSSIPSLLSLVESMGGLGESAAVAEFPREEFCRHLESTVKKIHNNEVTFFRLLKKYNVSKVARPEVYYMREFSEENPSKAFIVMEYITGNLSLHIFDNVTPDDILQVLRTIAALQAASLKFTDEDKGLFLKDIFKVVFGQAFTKENVTSSLGLVRQFLSDRLEKSIDQVESIAMEVINLDFADNLSDTIGMKRVLCHGDVWSTNIIWKNGEKNVKLAALVDFQTSHFGCPATDIVRLLSACLSAKDRRENWEDLLGKFYCFLKEEVGNHEMPYTLEQLIQAYRRFFPFGAFMVFPMIAPMFQLANKSDDTEYKERVQKLIFEKTEGLLEDLVKFHEEDKNEADHGENKKIIE</sequence>
<proteinExistence type="predicted"/>
<name>A0ABR1E335_NECAM</name>
<dbReference type="Gene3D" id="3.90.1200.10">
    <property type="match status" value="1"/>
</dbReference>
<reference evidence="2 3" key="1">
    <citation type="submission" date="2023-08" db="EMBL/GenBank/DDBJ databases">
        <title>A Necator americanus chromosomal reference genome.</title>
        <authorList>
            <person name="Ilik V."/>
            <person name="Petrzelkova K.J."/>
            <person name="Pardy F."/>
            <person name="Fuh T."/>
            <person name="Niatou-Singa F.S."/>
            <person name="Gouil Q."/>
            <person name="Baker L."/>
            <person name="Ritchie M.E."/>
            <person name="Jex A.R."/>
            <person name="Gazzola D."/>
            <person name="Li H."/>
            <person name="Toshio Fujiwara R."/>
            <person name="Zhan B."/>
            <person name="Aroian R.V."/>
            <person name="Pafco B."/>
            <person name="Schwarz E.M."/>
        </authorList>
    </citation>
    <scope>NUCLEOTIDE SEQUENCE [LARGE SCALE GENOMIC DNA]</scope>
    <source>
        <strain evidence="2 3">Aroian</strain>
        <tissue evidence="2">Whole animal</tissue>
    </source>
</reference>
<gene>
    <name evidence="2" type="primary">Necator_chrV.g19800</name>
    <name evidence="2" type="ORF">RB195_015008</name>
</gene>
<dbReference type="InterPro" id="IPR052961">
    <property type="entry name" value="Oxido-Kinase-like_Enzymes"/>
</dbReference>
<dbReference type="PANTHER" id="PTHR23020">
    <property type="entry name" value="UNCHARACTERIZED NUCLEAR HORMONE RECEPTOR-RELATED"/>
    <property type="match status" value="1"/>
</dbReference>
<dbReference type="InterPro" id="IPR012877">
    <property type="entry name" value="Dhs-27"/>
</dbReference>
<dbReference type="Pfam" id="PF07914">
    <property type="entry name" value="DUF1679"/>
    <property type="match status" value="2"/>
</dbReference>
<dbReference type="EMBL" id="JAVFWL010000005">
    <property type="protein sequence ID" value="KAK6756923.1"/>
    <property type="molecule type" value="Genomic_DNA"/>
</dbReference>
<protein>
    <recommendedName>
        <fullName evidence="1">CHK kinase-like domain-containing protein</fullName>
    </recommendedName>
</protein>
<evidence type="ECO:0000313" key="2">
    <source>
        <dbReference type="EMBL" id="KAK6756923.1"/>
    </source>
</evidence>
<comment type="caution">
    <text evidence="2">The sequence shown here is derived from an EMBL/GenBank/DDBJ whole genome shotgun (WGS) entry which is preliminary data.</text>
</comment>
<feature type="domain" description="CHK kinase-like" evidence="1">
    <location>
        <begin position="125"/>
        <end position="312"/>
    </location>
</feature>
<accession>A0ABR1E335</accession>
<dbReference type="InterPro" id="IPR015897">
    <property type="entry name" value="CHK_kinase-like"/>
</dbReference>
<dbReference type="Proteomes" id="UP001303046">
    <property type="component" value="Unassembled WGS sequence"/>
</dbReference>
<organism evidence="2 3">
    <name type="scientific">Necator americanus</name>
    <name type="common">Human hookworm</name>
    <dbReference type="NCBI Taxonomy" id="51031"/>
    <lineage>
        <taxon>Eukaryota</taxon>
        <taxon>Metazoa</taxon>
        <taxon>Ecdysozoa</taxon>
        <taxon>Nematoda</taxon>
        <taxon>Chromadorea</taxon>
        <taxon>Rhabditida</taxon>
        <taxon>Rhabditina</taxon>
        <taxon>Rhabditomorpha</taxon>
        <taxon>Strongyloidea</taxon>
        <taxon>Ancylostomatidae</taxon>
        <taxon>Bunostominae</taxon>
        <taxon>Necator</taxon>
    </lineage>
</organism>
<dbReference type="PANTHER" id="PTHR23020:SF8">
    <property type="entry name" value="CHK KINASE-LIKE DOMAIN-CONTAINING PROTEIN"/>
    <property type="match status" value="1"/>
</dbReference>
<dbReference type="InterPro" id="IPR011009">
    <property type="entry name" value="Kinase-like_dom_sf"/>
</dbReference>